<keyword evidence="2" id="KW-1133">Transmembrane helix</keyword>
<feature type="transmembrane region" description="Helical" evidence="2">
    <location>
        <begin position="145"/>
        <end position="166"/>
    </location>
</feature>
<organism evidence="3 4">
    <name type="scientific">Actinomadura fibrosa</name>
    <dbReference type="NCBI Taxonomy" id="111802"/>
    <lineage>
        <taxon>Bacteria</taxon>
        <taxon>Bacillati</taxon>
        <taxon>Actinomycetota</taxon>
        <taxon>Actinomycetes</taxon>
        <taxon>Streptosporangiales</taxon>
        <taxon>Thermomonosporaceae</taxon>
        <taxon>Actinomadura</taxon>
    </lineage>
</organism>
<evidence type="ECO:0000256" key="2">
    <source>
        <dbReference type="SAM" id="Phobius"/>
    </source>
</evidence>
<dbReference type="EMBL" id="JBHTGP010000013">
    <property type="protein sequence ID" value="MFD0687554.1"/>
    <property type="molecule type" value="Genomic_DNA"/>
</dbReference>
<keyword evidence="4" id="KW-1185">Reference proteome</keyword>
<name>A0ABW2XNG7_9ACTN</name>
<feature type="compositionally biased region" description="Low complexity" evidence="1">
    <location>
        <begin position="38"/>
        <end position="53"/>
    </location>
</feature>
<dbReference type="Proteomes" id="UP001597063">
    <property type="component" value="Unassembled WGS sequence"/>
</dbReference>
<comment type="caution">
    <text evidence="3">The sequence shown here is derived from an EMBL/GenBank/DDBJ whole genome shotgun (WGS) entry which is preliminary data.</text>
</comment>
<evidence type="ECO:0000313" key="4">
    <source>
        <dbReference type="Proteomes" id="UP001597063"/>
    </source>
</evidence>
<protein>
    <submittedName>
        <fullName evidence="3">Uncharacterized protein</fullName>
    </submittedName>
</protein>
<feature type="region of interest" description="Disordered" evidence="1">
    <location>
        <begin position="1"/>
        <end position="136"/>
    </location>
</feature>
<evidence type="ECO:0000256" key="1">
    <source>
        <dbReference type="SAM" id="MobiDB-lite"/>
    </source>
</evidence>
<proteinExistence type="predicted"/>
<dbReference type="RefSeq" id="WP_131763796.1">
    <property type="nucleotide sequence ID" value="NZ_CAACUY010000406.1"/>
</dbReference>
<feature type="compositionally biased region" description="Low complexity" evidence="1">
    <location>
        <begin position="126"/>
        <end position="136"/>
    </location>
</feature>
<evidence type="ECO:0000313" key="3">
    <source>
        <dbReference type="EMBL" id="MFD0687554.1"/>
    </source>
</evidence>
<accession>A0ABW2XNG7</accession>
<reference evidence="4" key="1">
    <citation type="journal article" date="2019" name="Int. J. Syst. Evol. Microbiol.">
        <title>The Global Catalogue of Microorganisms (GCM) 10K type strain sequencing project: providing services to taxonomists for standard genome sequencing and annotation.</title>
        <authorList>
            <consortium name="The Broad Institute Genomics Platform"/>
            <consortium name="The Broad Institute Genome Sequencing Center for Infectious Disease"/>
            <person name="Wu L."/>
            <person name="Ma J."/>
        </authorList>
    </citation>
    <scope>NUCLEOTIDE SEQUENCE [LARGE SCALE GENOMIC DNA]</scope>
    <source>
        <strain evidence="4">JCM 9371</strain>
    </source>
</reference>
<gene>
    <name evidence="3" type="ORF">ACFQZM_23870</name>
</gene>
<keyword evidence="2" id="KW-0812">Transmembrane</keyword>
<keyword evidence="2" id="KW-0472">Membrane</keyword>
<sequence length="335" mass="33166">MADSPPRSDAPGSAPGDDLDRQQAAEDGAPGGPVVATPEPWGGSPPWWSSAPGDGTGPHALPGGTGPHVLPDGTGPHVLPDGTGPHRLPGSANGTGPLRMPGPGPANGTGGHPLPNGTGPIPVMPGQDGAGTAARQGGRGRLPGLLLGAGIGACLLALLIAGVLVLRSGADRKAPAVSKASTKRIATAAIAGGLRKDGVTAPPASAAYPFVAAAVRAGGIPAAKDGTAVYTDQPTGEVNVLFMGGTGQVGDPAEFLRKIRPTTFVTGQNADAGAGGGRALCGTFAVLADVHLYCAWATKDSYGIVASNVSTPGEPVPLMADLMRRVRQDVEKPRR</sequence>